<dbReference type="Proteomes" id="UP001161247">
    <property type="component" value="Chromosome 2"/>
</dbReference>
<evidence type="ECO:0000256" key="2">
    <source>
        <dbReference type="ARBA" id="ARBA00023295"/>
    </source>
</evidence>
<dbReference type="SUPFAM" id="SSF51445">
    <property type="entry name" value="(Trans)glycosidases"/>
    <property type="match status" value="1"/>
</dbReference>
<reference evidence="5" key="1">
    <citation type="submission" date="2023-03" db="EMBL/GenBank/DDBJ databases">
        <authorList>
            <person name="Julca I."/>
        </authorList>
    </citation>
    <scope>NUCLEOTIDE SEQUENCE</scope>
</reference>
<dbReference type="InterPro" id="IPR050542">
    <property type="entry name" value="Glycosyl_Hydrlase18_Chitinase"/>
</dbReference>
<dbReference type="PANTHER" id="PTHR45708:SF49">
    <property type="entry name" value="ENDOCHITINASE"/>
    <property type="match status" value="1"/>
</dbReference>
<dbReference type="GO" id="GO:0005576">
    <property type="term" value="C:extracellular region"/>
    <property type="evidence" value="ECO:0007669"/>
    <property type="project" value="TreeGrafter"/>
</dbReference>
<dbReference type="AlphaFoldDB" id="A0AAV1CBK0"/>
<evidence type="ECO:0000256" key="3">
    <source>
        <dbReference type="SAM" id="SignalP"/>
    </source>
</evidence>
<feature type="domain" description="GH18" evidence="4">
    <location>
        <begin position="1"/>
        <end position="101"/>
    </location>
</feature>
<protein>
    <submittedName>
        <fullName evidence="5">OLC1v1028042C1</fullName>
    </submittedName>
</protein>
<evidence type="ECO:0000313" key="6">
    <source>
        <dbReference type="Proteomes" id="UP001161247"/>
    </source>
</evidence>
<dbReference type="GO" id="GO:0004568">
    <property type="term" value="F:chitinase activity"/>
    <property type="evidence" value="ECO:0007669"/>
    <property type="project" value="TreeGrafter"/>
</dbReference>
<keyword evidence="1" id="KW-0378">Hydrolase</keyword>
<dbReference type="PANTHER" id="PTHR45708">
    <property type="entry name" value="ENDOCHITINASE"/>
    <property type="match status" value="1"/>
</dbReference>
<dbReference type="Gene3D" id="3.20.20.80">
    <property type="entry name" value="Glycosidases"/>
    <property type="match status" value="1"/>
</dbReference>
<sequence>MAWSILVPLSCDAMVGGALQTGLFDYVWVQFYNNAPCQFSAGDPSSLLTAWKQWTWIPAGKIFLGLPAAPAAAGSGFIPAADLISKVLPQIKRSSKYGVGL</sequence>
<feature type="chain" id="PRO_5043718200" evidence="3">
    <location>
        <begin position="19"/>
        <end position="101"/>
    </location>
</feature>
<evidence type="ECO:0000256" key="1">
    <source>
        <dbReference type="ARBA" id="ARBA00022801"/>
    </source>
</evidence>
<dbReference type="PROSITE" id="PS51910">
    <property type="entry name" value="GH18_2"/>
    <property type="match status" value="1"/>
</dbReference>
<dbReference type="InterPro" id="IPR017853">
    <property type="entry name" value="GH"/>
</dbReference>
<feature type="signal peptide" evidence="3">
    <location>
        <begin position="1"/>
        <end position="18"/>
    </location>
</feature>
<evidence type="ECO:0000259" key="4">
    <source>
        <dbReference type="PROSITE" id="PS51910"/>
    </source>
</evidence>
<accession>A0AAV1CBK0</accession>
<name>A0AAV1CBK0_OLDCO</name>
<dbReference type="InterPro" id="IPR001223">
    <property type="entry name" value="Glyco_hydro18_cat"/>
</dbReference>
<dbReference type="GO" id="GO:0005975">
    <property type="term" value="P:carbohydrate metabolic process"/>
    <property type="evidence" value="ECO:0007669"/>
    <property type="project" value="InterPro"/>
</dbReference>
<evidence type="ECO:0000313" key="5">
    <source>
        <dbReference type="EMBL" id="CAI9092721.1"/>
    </source>
</evidence>
<keyword evidence="2" id="KW-0326">Glycosidase</keyword>
<proteinExistence type="predicted"/>
<dbReference type="EMBL" id="OX459119">
    <property type="protein sequence ID" value="CAI9092721.1"/>
    <property type="molecule type" value="Genomic_DNA"/>
</dbReference>
<keyword evidence="3" id="KW-0732">Signal</keyword>
<keyword evidence="6" id="KW-1185">Reference proteome</keyword>
<organism evidence="5 6">
    <name type="scientific">Oldenlandia corymbosa var. corymbosa</name>
    <dbReference type="NCBI Taxonomy" id="529605"/>
    <lineage>
        <taxon>Eukaryota</taxon>
        <taxon>Viridiplantae</taxon>
        <taxon>Streptophyta</taxon>
        <taxon>Embryophyta</taxon>
        <taxon>Tracheophyta</taxon>
        <taxon>Spermatophyta</taxon>
        <taxon>Magnoliopsida</taxon>
        <taxon>eudicotyledons</taxon>
        <taxon>Gunneridae</taxon>
        <taxon>Pentapetalae</taxon>
        <taxon>asterids</taxon>
        <taxon>lamiids</taxon>
        <taxon>Gentianales</taxon>
        <taxon>Rubiaceae</taxon>
        <taxon>Rubioideae</taxon>
        <taxon>Spermacoceae</taxon>
        <taxon>Hedyotis-Oldenlandia complex</taxon>
        <taxon>Oldenlandia</taxon>
    </lineage>
</organism>
<gene>
    <name evidence="5" type="ORF">OLC1_LOCUS4309</name>
</gene>